<dbReference type="EMBL" id="KN833714">
    <property type="protein sequence ID" value="KIK24634.1"/>
    <property type="molecule type" value="Genomic_DNA"/>
</dbReference>
<sequence>MHPKVLVAVLQTLQTHRDGWVFLGLEFFRAGGHSAAWWVYLPRTTLTRFAYQNVKLDRR</sequence>
<dbReference type="Proteomes" id="UP000054018">
    <property type="component" value="Unassembled WGS sequence"/>
</dbReference>
<keyword evidence="2" id="KW-1185">Reference proteome</keyword>
<protein>
    <submittedName>
        <fullName evidence="1">Uncharacterized protein</fullName>
    </submittedName>
</protein>
<evidence type="ECO:0000313" key="2">
    <source>
        <dbReference type="Proteomes" id="UP000054018"/>
    </source>
</evidence>
<proteinExistence type="predicted"/>
<name>A0A0C9ZFC1_9AGAM</name>
<reference evidence="1 2" key="1">
    <citation type="submission" date="2014-04" db="EMBL/GenBank/DDBJ databases">
        <authorList>
            <consortium name="DOE Joint Genome Institute"/>
            <person name="Kuo A."/>
            <person name="Kohler A."/>
            <person name="Costa M.D."/>
            <person name="Nagy L.G."/>
            <person name="Floudas D."/>
            <person name="Copeland A."/>
            <person name="Barry K.W."/>
            <person name="Cichocki N."/>
            <person name="Veneault-Fourrey C."/>
            <person name="LaButti K."/>
            <person name="Lindquist E.A."/>
            <person name="Lipzen A."/>
            <person name="Lundell T."/>
            <person name="Morin E."/>
            <person name="Murat C."/>
            <person name="Sun H."/>
            <person name="Tunlid A."/>
            <person name="Henrissat B."/>
            <person name="Grigoriev I.V."/>
            <person name="Hibbett D.S."/>
            <person name="Martin F."/>
            <person name="Nordberg H.P."/>
            <person name="Cantor M.N."/>
            <person name="Hua S.X."/>
        </authorList>
    </citation>
    <scope>NUCLEOTIDE SEQUENCE [LARGE SCALE GENOMIC DNA]</scope>
    <source>
        <strain evidence="1 2">441</strain>
    </source>
</reference>
<gene>
    <name evidence="1" type="ORF">PISMIDRAFT_397320</name>
</gene>
<organism evidence="1 2">
    <name type="scientific">Pisolithus microcarpus 441</name>
    <dbReference type="NCBI Taxonomy" id="765257"/>
    <lineage>
        <taxon>Eukaryota</taxon>
        <taxon>Fungi</taxon>
        <taxon>Dikarya</taxon>
        <taxon>Basidiomycota</taxon>
        <taxon>Agaricomycotina</taxon>
        <taxon>Agaricomycetes</taxon>
        <taxon>Agaricomycetidae</taxon>
        <taxon>Boletales</taxon>
        <taxon>Sclerodermatineae</taxon>
        <taxon>Pisolithaceae</taxon>
        <taxon>Pisolithus</taxon>
    </lineage>
</organism>
<accession>A0A0C9ZFC1</accession>
<evidence type="ECO:0000313" key="1">
    <source>
        <dbReference type="EMBL" id="KIK24634.1"/>
    </source>
</evidence>
<dbReference type="HOGENOM" id="CLU_2961733_0_0_1"/>
<reference evidence="2" key="2">
    <citation type="submission" date="2015-01" db="EMBL/GenBank/DDBJ databases">
        <title>Evolutionary Origins and Diversification of the Mycorrhizal Mutualists.</title>
        <authorList>
            <consortium name="DOE Joint Genome Institute"/>
            <consortium name="Mycorrhizal Genomics Consortium"/>
            <person name="Kohler A."/>
            <person name="Kuo A."/>
            <person name="Nagy L.G."/>
            <person name="Floudas D."/>
            <person name="Copeland A."/>
            <person name="Barry K.W."/>
            <person name="Cichocki N."/>
            <person name="Veneault-Fourrey C."/>
            <person name="LaButti K."/>
            <person name="Lindquist E.A."/>
            <person name="Lipzen A."/>
            <person name="Lundell T."/>
            <person name="Morin E."/>
            <person name="Murat C."/>
            <person name="Riley R."/>
            <person name="Ohm R."/>
            <person name="Sun H."/>
            <person name="Tunlid A."/>
            <person name="Henrissat B."/>
            <person name="Grigoriev I.V."/>
            <person name="Hibbett D.S."/>
            <person name="Martin F."/>
        </authorList>
    </citation>
    <scope>NUCLEOTIDE SEQUENCE [LARGE SCALE GENOMIC DNA]</scope>
    <source>
        <strain evidence="2">441</strain>
    </source>
</reference>
<dbReference type="AlphaFoldDB" id="A0A0C9ZFC1"/>